<accession>A0A4Z2G4A9</accession>
<dbReference type="Proteomes" id="UP000314294">
    <property type="component" value="Unassembled WGS sequence"/>
</dbReference>
<reference evidence="1 2" key="1">
    <citation type="submission" date="2019-03" db="EMBL/GenBank/DDBJ databases">
        <title>First draft genome of Liparis tanakae, snailfish: a comprehensive survey of snailfish specific genes.</title>
        <authorList>
            <person name="Kim W."/>
            <person name="Song I."/>
            <person name="Jeong J.-H."/>
            <person name="Kim D."/>
            <person name="Kim S."/>
            <person name="Ryu S."/>
            <person name="Song J.Y."/>
            <person name="Lee S.K."/>
        </authorList>
    </citation>
    <scope>NUCLEOTIDE SEQUENCE [LARGE SCALE GENOMIC DNA]</scope>
    <source>
        <tissue evidence="1">Muscle</tissue>
    </source>
</reference>
<dbReference type="EMBL" id="SRLO01000700">
    <property type="protein sequence ID" value="TNN48359.1"/>
    <property type="molecule type" value="Genomic_DNA"/>
</dbReference>
<keyword evidence="2" id="KW-1185">Reference proteome</keyword>
<protein>
    <submittedName>
        <fullName evidence="1">Uncharacterized protein</fullName>
    </submittedName>
</protein>
<proteinExistence type="predicted"/>
<name>A0A4Z2G4A9_9TELE</name>
<evidence type="ECO:0000313" key="2">
    <source>
        <dbReference type="Proteomes" id="UP000314294"/>
    </source>
</evidence>
<dbReference type="AlphaFoldDB" id="A0A4Z2G4A9"/>
<sequence length="262" mass="29156">MREKKTVKVIGEESLLELQPEATSLKPRGDRLNSTNSTLISEEEIAPNFGLLLDTQRQHKLIITQAQPSTLHSMGRESARPSRVHGRPECMAVQSAWPSRVHGRPECMAPGIARCSFVRGNECSCTWPSRLRSTQPTLTFLCTYRLMLTKRPAEQRGSHRGSASTNQQSTQLCQHREGCGWTAGCAADMKSPGSRAVTSAPLSGGRRLAMGMPACCLPLWGTWSVPYLAKRESKIWRERPAERCAMETLQMPFNKLHAVKLE</sequence>
<comment type="caution">
    <text evidence="1">The sequence shown here is derived from an EMBL/GenBank/DDBJ whole genome shotgun (WGS) entry which is preliminary data.</text>
</comment>
<evidence type="ECO:0000313" key="1">
    <source>
        <dbReference type="EMBL" id="TNN48359.1"/>
    </source>
</evidence>
<gene>
    <name evidence="1" type="ORF">EYF80_041438</name>
</gene>
<organism evidence="1 2">
    <name type="scientific">Liparis tanakae</name>
    <name type="common">Tanaka's snailfish</name>
    <dbReference type="NCBI Taxonomy" id="230148"/>
    <lineage>
        <taxon>Eukaryota</taxon>
        <taxon>Metazoa</taxon>
        <taxon>Chordata</taxon>
        <taxon>Craniata</taxon>
        <taxon>Vertebrata</taxon>
        <taxon>Euteleostomi</taxon>
        <taxon>Actinopterygii</taxon>
        <taxon>Neopterygii</taxon>
        <taxon>Teleostei</taxon>
        <taxon>Neoteleostei</taxon>
        <taxon>Acanthomorphata</taxon>
        <taxon>Eupercaria</taxon>
        <taxon>Perciformes</taxon>
        <taxon>Cottioidei</taxon>
        <taxon>Cottales</taxon>
        <taxon>Liparidae</taxon>
        <taxon>Liparis</taxon>
    </lineage>
</organism>